<name>A0A1I5XPF6_9PSED</name>
<gene>
    <name evidence="1" type="ORF">SAMN05216190_1714</name>
</gene>
<reference evidence="2" key="1">
    <citation type="submission" date="2016-10" db="EMBL/GenBank/DDBJ databases">
        <authorList>
            <person name="Varghese N."/>
            <person name="Submissions S."/>
        </authorList>
    </citation>
    <scope>NUCLEOTIDE SEQUENCE [LARGE SCALE GENOMIC DNA]</scope>
    <source>
        <strain evidence="2">DSM 17834</strain>
    </source>
</reference>
<protein>
    <submittedName>
        <fullName evidence="1">Uncharacterized protein</fullName>
    </submittedName>
</protein>
<evidence type="ECO:0000313" key="2">
    <source>
        <dbReference type="Proteomes" id="UP000198784"/>
    </source>
</evidence>
<sequence length="366" mass="41657">MNYTYTELVEKISLEDLRIDVSLEITDFGGQCSVDGYIAIPILHLSARYQRSETFQINLDSHSQAECYLVSCKGEVFTYGEAPAILAAAYLRDTSLGDLQETQSFDYLFKYDYVVLESQYYESYAADYQNSSAVWGGFSHEAALNINEKITGVSSVRAIAGLQLPTVDHQTATLRAIYDSTPLGHYLALFHLIELSFDYDLVEDIKRLGADLKGIGKLLATYNNTEYQRLLRLIQKYWKDENSLGSSLRDFFRTSSHDSVIDELLYAYDKDGFPWSFKDNLQKRSDFIIHSKHSFDKASIKQAGFGWTLDHLQRATAYIVYRFRCAIAHASIGEHILTVNDSKLVSEKAEPLLINLIAQMYKRPPQ</sequence>
<dbReference type="OrthoDB" id="7069304at2"/>
<dbReference type="AlphaFoldDB" id="A0A1I5XPF6"/>
<organism evidence="1 2">
    <name type="scientific">Pseudomonas borbori</name>
    <dbReference type="NCBI Taxonomy" id="289003"/>
    <lineage>
        <taxon>Bacteria</taxon>
        <taxon>Pseudomonadati</taxon>
        <taxon>Pseudomonadota</taxon>
        <taxon>Gammaproteobacteria</taxon>
        <taxon>Pseudomonadales</taxon>
        <taxon>Pseudomonadaceae</taxon>
        <taxon>Pseudomonas</taxon>
    </lineage>
</organism>
<keyword evidence="2" id="KW-1185">Reference proteome</keyword>
<proteinExistence type="predicted"/>
<dbReference type="EMBL" id="FOWX01000071">
    <property type="protein sequence ID" value="SFQ33863.1"/>
    <property type="molecule type" value="Genomic_DNA"/>
</dbReference>
<accession>A0A1I5XPF6</accession>
<evidence type="ECO:0000313" key="1">
    <source>
        <dbReference type="EMBL" id="SFQ33863.1"/>
    </source>
</evidence>
<dbReference type="Proteomes" id="UP000198784">
    <property type="component" value="Unassembled WGS sequence"/>
</dbReference>
<dbReference type="RefSeq" id="WP_141124031.1">
    <property type="nucleotide sequence ID" value="NZ_FOWX01000071.1"/>
</dbReference>